<organism evidence="1">
    <name type="scientific">Myoviridae sp. ctxZR60</name>
    <dbReference type="NCBI Taxonomy" id="2826712"/>
    <lineage>
        <taxon>Viruses</taxon>
        <taxon>Duplodnaviria</taxon>
        <taxon>Heunggongvirae</taxon>
        <taxon>Uroviricota</taxon>
        <taxon>Caudoviricetes</taxon>
    </lineage>
</organism>
<reference evidence="1" key="1">
    <citation type="journal article" date="2021" name="Proc. Natl. Acad. Sci. U.S.A.">
        <title>A Catalog of Tens of Thousands of Viruses from Human Metagenomes Reveals Hidden Associations with Chronic Diseases.</title>
        <authorList>
            <person name="Tisza M.J."/>
            <person name="Buck C.B."/>
        </authorList>
    </citation>
    <scope>NUCLEOTIDE SEQUENCE</scope>
    <source>
        <strain evidence="1">CtxZR60</strain>
    </source>
</reference>
<evidence type="ECO:0000313" key="1">
    <source>
        <dbReference type="EMBL" id="DAD86154.1"/>
    </source>
</evidence>
<accession>A0A8S5MVM6</accession>
<proteinExistence type="predicted"/>
<dbReference type="Pfam" id="PF13287">
    <property type="entry name" value="Fn3_assoc"/>
    <property type="match status" value="1"/>
</dbReference>
<dbReference type="EMBL" id="BK014995">
    <property type="protein sequence ID" value="DAD86154.1"/>
    <property type="molecule type" value="Genomic_DNA"/>
</dbReference>
<sequence>MGKTINLAEKYSSQVQERFYHDSVTQGAFSKALDTEFTGVKTVKVYDVATSQLNDYTRSGSNRYGTPKELTDNIYEFVMNMDKGFTYTIDKGNQKEQFNIKQAATTLRRQMREVVTPYIDIYRLKKWAQGAGIAKAMSAAPAKATIGGMIFDAQAAMNNKFVPKTGRTLYLKESLLPTLALSTEYIALDSTGSKALENGVVGKYAGLPIKTIPDSWMPDNVYFILMHKGSSISPVKLQDYKIHSDPPGISGDLVEGRVIFDAFVIPTKADGIYIATASGKVCETPTISIASNTATLASGTSSATIKYTTDGSDPRFSTTAQTYSADSKPTLAAGEEIRAAAVATGMYNSDVASKTNS</sequence>
<dbReference type="InterPro" id="IPR026876">
    <property type="entry name" value="Fn3_assoc_repeat"/>
</dbReference>
<name>A0A8S5MVM6_9CAUD</name>
<protein>
    <submittedName>
        <fullName evidence="1">Major capsid protein</fullName>
    </submittedName>
</protein>